<proteinExistence type="inferred from homology"/>
<accession>A0AAE8HYE9</accession>
<dbReference type="InterPro" id="IPR041920">
    <property type="entry name" value="ROS/MUCR_sf"/>
</dbReference>
<dbReference type="Proteomes" id="UP000199140">
    <property type="component" value="Unassembled WGS sequence"/>
</dbReference>
<reference evidence="2 4" key="1">
    <citation type="submission" date="2016-04" db="EMBL/GenBank/DDBJ databases">
        <title>Complete genome sequencing and analysis of CBMB27, Methylobacterium phyllosphaerae isolated from leaf tissues of rice (Oryza sativa L.).</title>
        <authorList>
            <person name="Lee Y."/>
            <person name="Hwangbo K."/>
            <person name="Chung H."/>
            <person name="Yoo J."/>
            <person name="Kim K.Y."/>
            <person name="Sa T.M."/>
            <person name="Um Y."/>
            <person name="Madhaiyan M."/>
        </authorList>
    </citation>
    <scope>NUCLEOTIDE SEQUENCE [LARGE SCALE GENOMIC DNA]</scope>
    <source>
        <strain evidence="2 4">CBMB27</strain>
    </source>
</reference>
<dbReference type="Pfam" id="PF05443">
    <property type="entry name" value="ROS_MUCR"/>
    <property type="match status" value="1"/>
</dbReference>
<comment type="similarity">
    <text evidence="1">Belongs to the ros/MucR family.</text>
</comment>
<name>A0AAE8HYE9_9HYPH</name>
<dbReference type="Gene3D" id="1.10.10.1550">
    <property type="entry name" value="ROS/MUCR transcriptional regulator protein"/>
    <property type="match status" value="1"/>
</dbReference>
<dbReference type="AlphaFoldDB" id="A0AAE8HYE9"/>
<dbReference type="GO" id="GO:0003677">
    <property type="term" value="F:DNA binding"/>
    <property type="evidence" value="ECO:0007669"/>
    <property type="project" value="InterPro"/>
</dbReference>
<dbReference type="EMBL" id="FOPK01000058">
    <property type="protein sequence ID" value="SFH76410.1"/>
    <property type="molecule type" value="Genomic_DNA"/>
</dbReference>
<evidence type="ECO:0000313" key="3">
    <source>
        <dbReference type="EMBL" id="SFH76410.1"/>
    </source>
</evidence>
<keyword evidence="4" id="KW-1185">Reference proteome</keyword>
<dbReference type="Proteomes" id="UP000185487">
    <property type="component" value="Chromosome"/>
</dbReference>
<protein>
    <submittedName>
        <fullName evidence="3">Predicted transcriptional regulator</fullName>
    </submittedName>
    <submittedName>
        <fullName evidence="2">Transcriptional regulatory protein RosR</fullName>
    </submittedName>
</protein>
<evidence type="ECO:0000313" key="4">
    <source>
        <dbReference type="Proteomes" id="UP000185487"/>
    </source>
</evidence>
<evidence type="ECO:0000256" key="1">
    <source>
        <dbReference type="ARBA" id="ARBA00007031"/>
    </source>
</evidence>
<evidence type="ECO:0000313" key="2">
    <source>
        <dbReference type="EMBL" id="APT30218.1"/>
    </source>
</evidence>
<dbReference type="InterPro" id="IPR008807">
    <property type="entry name" value="ROS_MUCR"/>
</dbReference>
<dbReference type="KEGG" id="mphy:MCBMB27_00927"/>
<dbReference type="EMBL" id="CP015367">
    <property type="protein sequence ID" value="APT30218.1"/>
    <property type="molecule type" value="Genomic_DNA"/>
</dbReference>
<organism evidence="3 5">
    <name type="scientific">Methylobacterium phyllosphaerae</name>
    <dbReference type="NCBI Taxonomy" id="418223"/>
    <lineage>
        <taxon>Bacteria</taxon>
        <taxon>Pseudomonadati</taxon>
        <taxon>Pseudomonadota</taxon>
        <taxon>Alphaproteobacteria</taxon>
        <taxon>Hyphomicrobiales</taxon>
        <taxon>Methylobacteriaceae</taxon>
        <taxon>Methylobacterium</taxon>
    </lineage>
</organism>
<dbReference type="GO" id="GO:0006355">
    <property type="term" value="P:regulation of DNA-templated transcription"/>
    <property type="evidence" value="ECO:0007669"/>
    <property type="project" value="InterPro"/>
</dbReference>
<gene>
    <name evidence="2" type="ORF">MCBMB27_00927</name>
    <name evidence="3" type="ORF">SAMN05192567_15816</name>
</gene>
<reference evidence="3 5" key="2">
    <citation type="submission" date="2016-10" db="EMBL/GenBank/DDBJ databases">
        <authorList>
            <person name="Varghese N."/>
            <person name="Submissions S."/>
        </authorList>
    </citation>
    <scope>NUCLEOTIDE SEQUENCE [LARGE SCALE GENOMIC DNA]</scope>
    <source>
        <strain evidence="3 5">CBMB27</strain>
    </source>
</reference>
<evidence type="ECO:0000313" key="5">
    <source>
        <dbReference type="Proteomes" id="UP000199140"/>
    </source>
</evidence>
<sequence>MDQNRIADTVSAADYGRMTAHLVSAYVRRNNVPVSDLPTLIASAADALIGLKNSDRTDALPDGKTTPAQIRGSITHEALISFEDGKGYKTLKRHLTACGLTPETYRAKWSLPSNYPMVAPGYSERRSAIAVSLQIRNGYRPGARKAAASRA</sequence>
<dbReference type="GO" id="GO:0008270">
    <property type="term" value="F:zinc ion binding"/>
    <property type="evidence" value="ECO:0007669"/>
    <property type="project" value="InterPro"/>
</dbReference>